<protein>
    <recommendedName>
        <fullName evidence="4">DUF5610 domain-containing protein</fullName>
    </recommendedName>
</protein>
<dbReference type="Proteomes" id="UP000632828">
    <property type="component" value="Unassembled WGS sequence"/>
</dbReference>
<proteinExistence type="predicted"/>
<comment type="caution">
    <text evidence="2">The sequence shown here is derived from an EMBL/GenBank/DDBJ whole genome shotgun (WGS) entry which is preliminary data.</text>
</comment>
<evidence type="ECO:0008006" key="4">
    <source>
        <dbReference type="Google" id="ProtNLM"/>
    </source>
</evidence>
<name>A0A8J6UPZ8_9BACT</name>
<organism evidence="2 3">
    <name type="scientific">Pelovirga terrestris</name>
    <dbReference type="NCBI Taxonomy" id="2771352"/>
    <lineage>
        <taxon>Bacteria</taxon>
        <taxon>Pseudomonadati</taxon>
        <taxon>Thermodesulfobacteriota</taxon>
        <taxon>Desulfuromonadia</taxon>
        <taxon>Geobacterales</taxon>
        <taxon>Geobacteraceae</taxon>
        <taxon>Pelovirga</taxon>
    </lineage>
</organism>
<dbReference type="AlphaFoldDB" id="A0A8J6UPZ8"/>
<evidence type="ECO:0000313" key="3">
    <source>
        <dbReference type="Proteomes" id="UP000632828"/>
    </source>
</evidence>
<sequence>MAQQIDPTGGSKPLNAPLQGEKAQHKPAHQPPTGGSDRVSLGENNKAQATYGPGLNVAEPYELLRQLVVKTLLDQGAAGQVDTGREIIDLATLTPEQAQALVADDGYFGVEQTSDRIVDFAINAFGSDPGKLQQMKDAIDKGFNEAQQAFGGALPEISQNTYAAIMEKLDTFAAGFDQEQ</sequence>
<evidence type="ECO:0000313" key="2">
    <source>
        <dbReference type="EMBL" id="MBD1401249.1"/>
    </source>
</evidence>
<dbReference type="EMBL" id="JACWUN010000013">
    <property type="protein sequence ID" value="MBD1401249.1"/>
    <property type="molecule type" value="Genomic_DNA"/>
</dbReference>
<keyword evidence="3" id="KW-1185">Reference proteome</keyword>
<gene>
    <name evidence="2" type="ORF">ICT70_11235</name>
</gene>
<accession>A0A8J6UPZ8</accession>
<evidence type="ECO:0000256" key="1">
    <source>
        <dbReference type="SAM" id="MobiDB-lite"/>
    </source>
</evidence>
<dbReference type="RefSeq" id="WP_191156655.1">
    <property type="nucleotide sequence ID" value="NZ_JACWUN010000013.1"/>
</dbReference>
<feature type="region of interest" description="Disordered" evidence="1">
    <location>
        <begin position="1"/>
        <end position="53"/>
    </location>
</feature>
<reference evidence="2" key="1">
    <citation type="submission" date="2020-09" db="EMBL/GenBank/DDBJ databases">
        <title>Pelobacter alkaliphilus sp. nov., a novel anaerobic arsenate-reducing bacterium from terrestrial mud volcano.</title>
        <authorList>
            <person name="Khomyakova M.A."/>
            <person name="Merkel A.Y."/>
            <person name="Slobodkin A.I."/>
        </authorList>
    </citation>
    <scope>NUCLEOTIDE SEQUENCE</scope>
    <source>
        <strain evidence="2">M08fum</strain>
    </source>
</reference>